<evidence type="ECO:0000256" key="2">
    <source>
        <dbReference type="SAM" id="MobiDB-lite"/>
    </source>
</evidence>
<dbReference type="FunFam" id="1.10.10.10:FF:000119">
    <property type="entry name" value="DNA damage and replication checkpoint protein"/>
    <property type="match status" value="1"/>
</dbReference>
<sequence>MRSRSETVISRNGRRPRSRGSTASIHSNTTQQTQDQQITDGFPQFLPAQPNAGHNVFGGNPEEIIMRFGQQLSHSVSGSSLDPTLHDGHHPVLPRAEEFSNHAMHSHHLAHHSIPSGLPGLPSVPMPQYQAMYDSGIENHVPEHVLDENENSEAGAKKKKGSSSSLANDNELRKLLRQYEAYSLKQMAVEVLKHEGAGGKAEKVKQVFAMIWLKENCRKSSGSVRRDRVYCCYAEKCGTERVSVLNPASFGKLVRIIFPNVQTRRLGVRGESKYHYVDLTVIEEKQQKPPPLNPQIPANTTVLTATTEHKVDEVMQKSVSIAPQPPADTAVFPSPTTSFTQRSSGRLSSSDCSCQTSSRSSGEPAVTLENVASHSGKMIHPMLQLPSTEDPSIDNDTLQLPDINDYVPANTDSKVAAALAALYRSHCISVIDSFRYCKERNLRHYFSAFHGTLTVPVQKLLTHPNLAPWIKECDWLMYQKMIAFVAPLTTQVVPKLVLDTFSSISQRLTGHIADTFKTQPVHVSLARLIPAHIFCNLLRHMLDVNQSANAAAAWLCHPDNRNQMWFDFKTLVDPKEMISKANIPSCAERATEQILKHDIRALLTPITDMNPAAAHPFYTKPDSEENIQAHKFPVHPSTGDDYNFLDKWISFILNLPLAFPNHRTQCVIEKVDAIWDCILRRLTLGGAQSFSAWWMTKVFFHEMMLWQAEKGGFMRHTPSTLQAATSRTDPQGPNSFLMKQPNYPDSAKNESFIASDTQAVPEPRDRLPTSSVTVEGVPPSRPSLDRSQVEAEPQRNNVPNDKPVDIPENIANFHASNNDDSAIDLEDDSMLMTVGKYGDMMASDPADAEGDVVVI</sequence>
<dbReference type="Pfam" id="PF25340">
    <property type="entry name" value="BCD_RFX"/>
    <property type="match status" value="1"/>
</dbReference>
<feature type="region of interest" description="Disordered" evidence="2">
    <location>
        <begin position="149"/>
        <end position="169"/>
    </location>
</feature>
<evidence type="ECO:0000313" key="4">
    <source>
        <dbReference type="EMBL" id="KAE8355532.1"/>
    </source>
</evidence>
<protein>
    <recommendedName>
        <fullName evidence="3">RFX-type winged-helix domain-containing protein</fullName>
    </recommendedName>
</protein>
<evidence type="ECO:0000256" key="1">
    <source>
        <dbReference type="ARBA" id="ARBA00023125"/>
    </source>
</evidence>
<dbReference type="SUPFAM" id="SSF46785">
    <property type="entry name" value="Winged helix' DNA-binding domain"/>
    <property type="match status" value="1"/>
</dbReference>
<feature type="compositionally biased region" description="Basic and acidic residues" evidence="2">
    <location>
        <begin position="783"/>
        <end position="793"/>
    </location>
</feature>
<dbReference type="GO" id="GO:0000981">
    <property type="term" value="F:DNA-binding transcription factor activity, RNA polymerase II-specific"/>
    <property type="evidence" value="ECO:0007669"/>
    <property type="project" value="TreeGrafter"/>
</dbReference>
<dbReference type="PROSITE" id="PS51526">
    <property type="entry name" value="RFX_DBD"/>
    <property type="match status" value="1"/>
</dbReference>
<evidence type="ECO:0000259" key="3">
    <source>
        <dbReference type="PROSITE" id="PS51526"/>
    </source>
</evidence>
<feature type="domain" description="RFX-type winged-helix" evidence="3">
    <location>
        <begin position="209"/>
        <end position="283"/>
    </location>
</feature>
<feature type="region of interest" description="Disordered" evidence="2">
    <location>
        <begin position="324"/>
        <end position="366"/>
    </location>
</feature>
<dbReference type="OrthoDB" id="10056949at2759"/>
<dbReference type="Gene3D" id="1.10.10.10">
    <property type="entry name" value="Winged helix-like DNA-binding domain superfamily/Winged helix DNA-binding domain"/>
    <property type="match status" value="1"/>
</dbReference>
<evidence type="ECO:0000313" key="5">
    <source>
        <dbReference type="Proteomes" id="UP000327118"/>
    </source>
</evidence>
<feature type="region of interest" description="Disordered" evidence="2">
    <location>
        <begin position="1"/>
        <end position="36"/>
    </location>
</feature>
<feature type="compositionally biased region" description="Polar residues" evidence="2">
    <location>
        <begin position="721"/>
        <end position="734"/>
    </location>
</feature>
<gene>
    <name evidence="4" type="ORF">BDV28DRAFT_155360</name>
</gene>
<accession>A0A5N6ZD09</accession>
<dbReference type="InterPro" id="IPR057321">
    <property type="entry name" value="RFX1-4/6/8-like_BCD"/>
</dbReference>
<dbReference type="Pfam" id="PF02257">
    <property type="entry name" value="RFX_DNA_binding"/>
    <property type="match status" value="1"/>
</dbReference>
<feature type="region of interest" description="Disordered" evidence="2">
    <location>
        <begin position="754"/>
        <end position="804"/>
    </location>
</feature>
<dbReference type="InterPro" id="IPR003150">
    <property type="entry name" value="DNA-bd_RFX"/>
</dbReference>
<feature type="compositionally biased region" description="Low complexity" evidence="2">
    <location>
        <begin position="338"/>
        <end position="361"/>
    </location>
</feature>
<name>A0A5N6ZD09_9EURO</name>
<dbReference type="EMBL" id="ML739051">
    <property type="protein sequence ID" value="KAE8355532.1"/>
    <property type="molecule type" value="Genomic_DNA"/>
</dbReference>
<dbReference type="AlphaFoldDB" id="A0A5N6ZD09"/>
<feature type="region of interest" description="Disordered" evidence="2">
    <location>
        <begin position="41"/>
        <end position="60"/>
    </location>
</feature>
<reference evidence="5" key="1">
    <citation type="submission" date="2019-04" db="EMBL/GenBank/DDBJ databases">
        <title>Friends and foes A comparative genomics studyof 23 Aspergillus species from section Flavi.</title>
        <authorList>
            <consortium name="DOE Joint Genome Institute"/>
            <person name="Kjaerbolling I."/>
            <person name="Vesth T."/>
            <person name="Frisvad J.C."/>
            <person name="Nybo J.L."/>
            <person name="Theobald S."/>
            <person name="Kildgaard S."/>
            <person name="Isbrandt T."/>
            <person name="Kuo A."/>
            <person name="Sato A."/>
            <person name="Lyhne E.K."/>
            <person name="Kogle M.E."/>
            <person name="Wiebenga A."/>
            <person name="Kun R.S."/>
            <person name="Lubbers R.J."/>
            <person name="Makela M.R."/>
            <person name="Barry K."/>
            <person name="Chovatia M."/>
            <person name="Clum A."/>
            <person name="Daum C."/>
            <person name="Haridas S."/>
            <person name="He G."/>
            <person name="LaButti K."/>
            <person name="Lipzen A."/>
            <person name="Mondo S."/>
            <person name="Riley R."/>
            <person name="Salamov A."/>
            <person name="Simmons B.A."/>
            <person name="Magnuson J.K."/>
            <person name="Henrissat B."/>
            <person name="Mortensen U.H."/>
            <person name="Larsen T.O."/>
            <person name="Devries R.P."/>
            <person name="Grigoriev I.V."/>
            <person name="Machida M."/>
            <person name="Baker S.E."/>
            <person name="Andersen M.R."/>
        </authorList>
    </citation>
    <scope>NUCLEOTIDE SEQUENCE [LARGE SCALE GENOMIC DNA]</scope>
    <source>
        <strain evidence="5">CBS 553.77</strain>
    </source>
</reference>
<proteinExistence type="predicted"/>
<dbReference type="InterPro" id="IPR036390">
    <property type="entry name" value="WH_DNA-bd_sf"/>
</dbReference>
<dbReference type="PANTHER" id="PTHR12619">
    <property type="entry name" value="RFX TRANSCRIPTION FACTOR FAMILY"/>
    <property type="match status" value="1"/>
</dbReference>
<keyword evidence="5" id="KW-1185">Reference proteome</keyword>
<organism evidence="4 5">
    <name type="scientific">Aspergillus coremiiformis</name>
    <dbReference type="NCBI Taxonomy" id="138285"/>
    <lineage>
        <taxon>Eukaryota</taxon>
        <taxon>Fungi</taxon>
        <taxon>Dikarya</taxon>
        <taxon>Ascomycota</taxon>
        <taxon>Pezizomycotina</taxon>
        <taxon>Eurotiomycetes</taxon>
        <taxon>Eurotiomycetidae</taxon>
        <taxon>Eurotiales</taxon>
        <taxon>Aspergillaceae</taxon>
        <taxon>Aspergillus</taxon>
        <taxon>Aspergillus subgen. Circumdati</taxon>
    </lineage>
</organism>
<dbReference type="GO" id="GO:0000978">
    <property type="term" value="F:RNA polymerase II cis-regulatory region sequence-specific DNA binding"/>
    <property type="evidence" value="ECO:0007669"/>
    <property type="project" value="TreeGrafter"/>
</dbReference>
<dbReference type="Proteomes" id="UP000327118">
    <property type="component" value="Unassembled WGS sequence"/>
</dbReference>
<feature type="region of interest" description="Disordered" evidence="2">
    <location>
        <begin position="721"/>
        <end position="741"/>
    </location>
</feature>
<dbReference type="PANTHER" id="PTHR12619:SF5">
    <property type="entry name" value="TRANSCRIPTION FACTOR RFX4"/>
    <property type="match status" value="1"/>
</dbReference>
<dbReference type="InterPro" id="IPR036388">
    <property type="entry name" value="WH-like_DNA-bd_sf"/>
</dbReference>
<dbReference type="InterPro" id="IPR039779">
    <property type="entry name" value="RFX-like"/>
</dbReference>
<keyword evidence="1" id="KW-0238">DNA-binding</keyword>